<dbReference type="EMBL" id="SDKM01000011">
    <property type="protein sequence ID" value="RYP86518.1"/>
    <property type="molecule type" value="Genomic_DNA"/>
</dbReference>
<comment type="similarity">
    <text evidence="2">Belongs to the TMEM175 family.</text>
</comment>
<evidence type="ECO:0000256" key="5">
    <source>
        <dbReference type="ARBA" id="ARBA00022692"/>
    </source>
</evidence>
<keyword evidence="10 13" id="KW-0472">Membrane</keyword>
<organism evidence="14 15">
    <name type="scientific">Nocardioides guangzhouensis</name>
    <dbReference type="NCBI Taxonomy" id="2497878"/>
    <lineage>
        <taxon>Bacteria</taxon>
        <taxon>Bacillati</taxon>
        <taxon>Actinomycetota</taxon>
        <taxon>Actinomycetes</taxon>
        <taxon>Propionibacteriales</taxon>
        <taxon>Nocardioidaceae</taxon>
        <taxon>Nocardioides</taxon>
    </lineage>
</organism>
<evidence type="ECO:0000256" key="4">
    <source>
        <dbReference type="ARBA" id="ARBA00022538"/>
    </source>
</evidence>
<dbReference type="GO" id="GO:0015252">
    <property type="term" value="F:proton channel activity"/>
    <property type="evidence" value="ECO:0007669"/>
    <property type="project" value="InterPro"/>
</dbReference>
<evidence type="ECO:0000256" key="12">
    <source>
        <dbReference type="ARBA" id="ARBA00034430"/>
    </source>
</evidence>
<evidence type="ECO:0000256" key="7">
    <source>
        <dbReference type="ARBA" id="ARBA00022958"/>
    </source>
</evidence>
<keyword evidence="11" id="KW-0407">Ion channel</keyword>
<keyword evidence="8 13" id="KW-1133">Transmembrane helix</keyword>
<gene>
    <name evidence="14" type="ORF">EKO23_09480</name>
</gene>
<evidence type="ECO:0000256" key="1">
    <source>
        <dbReference type="ARBA" id="ARBA00004141"/>
    </source>
</evidence>
<dbReference type="AlphaFoldDB" id="A0A4Q4ZFD6"/>
<keyword evidence="9" id="KW-0406">Ion transport</keyword>
<feature type="transmembrane region" description="Helical" evidence="13">
    <location>
        <begin position="59"/>
        <end position="77"/>
    </location>
</feature>
<dbReference type="PANTHER" id="PTHR31462">
    <property type="entry name" value="ENDOSOMAL/LYSOSOMAL POTASSIUM CHANNEL TMEM175"/>
    <property type="match status" value="1"/>
</dbReference>
<dbReference type="GO" id="GO:0005267">
    <property type="term" value="F:potassium channel activity"/>
    <property type="evidence" value="ECO:0007669"/>
    <property type="project" value="UniProtKB-KW"/>
</dbReference>
<keyword evidence="3" id="KW-0813">Transport</keyword>
<dbReference type="OrthoDB" id="7626281at2"/>
<keyword evidence="4" id="KW-0633">Potassium transport</keyword>
<feature type="transmembrane region" description="Helical" evidence="13">
    <location>
        <begin position="20"/>
        <end position="39"/>
    </location>
</feature>
<keyword evidence="6" id="KW-0631">Potassium channel</keyword>
<evidence type="ECO:0000256" key="6">
    <source>
        <dbReference type="ARBA" id="ARBA00022826"/>
    </source>
</evidence>
<dbReference type="Pfam" id="PF06736">
    <property type="entry name" value="TMEM175"/>
    <property type="match status" value="1"/>
</dbReference>
<comment type="catalytic activity">
    <reaction evidence="12">
        <text>K(+)(in) = K(+)(out)</text>
        <dbReference type="Rhea" id="RHEA:29463"/>
        <dbReference type="ChEBI" id="CHEBI:29103"/>
    </reaction>
</comment>
<protein>
    <submittedName>
        <fullName evidence="14">DUF1211 domain-containing protein</fullName>
    </submittedName>
</protein>
<evidence type="ECO:0000256" key="2">
    <source>
        <dbReference type="ARBA" id="ARBA00006920"/>
    </source>
</evidence>
<comment type="caution">
    <text evidence="14">The sequence shown here is derived from an EMBL/GenBank/DDBJ whole genome shotgun (WGS) entry which is preliminary data.</text>
</comment>
<dbReference type="GO" id="GO:0016020">
    <property type="term" value="C:membrane"/>
    <property type="evidence" value="ECO:0007669"/>
    <property type="project" value="UniProtKB-SubCell"/>
</dbReference>
<evidence type="ECO:0000256" key="10">
    <source>
        <dbReference type="ARBA" id="ARBA00023136"/>
    </source>
</evidence>
<keyword evidence="5 13" id="KW-0812">Transmembrane</keyword>
<keyword evidence="7" id="KW-0630">Potassium</keyword>
<reference evidence="14 15" key="1">
    <citation type="submission" date="2019-01" db="EMBL/GenBank/DDBJ databases">
        <title>Nocardioides guangzhouensis sp. nov., an actinobacterium isolated from soil.</title>
        <authorList>
            <person name="Fu Y."/>
            <person name="Cai Y."/>
            <person name="Lin Z."/>
            <person name="Chen P."/>
        </authorList>
    </citation>
    <scope>NUCLEOTIDE SEQUENCE [LARGE SCALE GENOMIC DNA]</scope>
    <source>
        <strain evidence="14 15">130</strain>
    </source>
</reference>
<evidence type="ECO:0000313" key="14">
    <source>
        <dbReference type="EMBL" id="RYP86518.1"/>
    </source>
</evidence>
<dbReference type="Proteomes" id="UP000295198">
    <property type="component" value="Unassembled WGS sequence"/>
</dbReference>
<sequence length="213" mass="23013">MDRAGDVRERERGLDRVLTFVDAVVAIAITLLVLPLAELAPEVGDGSVTDLLREHDDELLAFLLSFVVIAQLWFAQHHVVDSLVVQDPLVVRLLMLWLLTIVLLPFPTSLVAEAPEQAATKVLYIGTMTVSALVLASVAWRMRRVPAIRDSDPGPDPLMSGATVVAFVLALVITLAVPATTYWPLLLLFLADPAARALRRASGSGSPPARVGR</sequence>
<accession>A0A4Q4ZFD6</accession>
<feature type="transmembrane region" description="Helical" evidence="13">
    <location>
        <begin position="122"/>
        <end position="140"/>
    </location>
</feature>
<evidence type="ECO:0000256" key="11">
    <source>
        <dbReference type="ARBA" id="ARBA00023303"/>
    </source>
</evidence>
<evidence type="ECO:0000256" key="8">
    <source>
        <dbReference type="ARBA" id="ARBA00022989"/>
    </source>
</evidence>
<evidence type="ECO:0000256" key="9">
    <source>
        <dbReference type="ARBA" id="ARBA00023065"/>
    </source>
</evidence>
<dbReference type="RefSeq" id="WP_134716559.1">
    <property type="nucleotide sequence ID" value="NZ_SDKM01000011.1"/>
</dbReference>
<dbReference type="PANTHER" id="PTHR31462:SF5">
    <property type="entry name" value="ENDOSOMAL_LYSOSOMAL PROTON CHANNEL TMEM175"/>
    <property type="match status" value="1"/>
</dbReference>
<keyword evidence="15" id="KW-1185">Reference proteome</keyword>
<dbReference type="InterPro" id="IPR010617">
    <property type="entry name" value="TMEM175-like"/>
</dbReference>
<evidence type="ECO:0000256" key="3">
    <source>
        <dbReference type="ARBA" id="ARBA00022448"/>
    </source>
</evidence>
<evidence type="ECO:0000313" key="15">
    <source>
        <dbReference type="Proteomes" id="UP000295198"/>
    </source>
</evidence>
<feature type="transmembrane region" description="Helical" evidence="13">
    <location>
        <begin position="89"/>
        <end position="110"/>
    </location>
</feature>
<feature type="transmembrane region" description="Helical" evidence="13">
    <location>
        <begin position="161"/>
        <end position="183"/>
    </location>
</feature>
<evidence type="ECO:0000256" key="13">
    <source>
        <dbReference type="SAM" id="Phobius"/>
    </source>
</evidence>
<comment type="subcellular location">
    <subcellularLocation>
        <location evidence="1">Membrane</location>
        <topology evidence="1">Multi-pass membrane protein</topology>
    </subcellularLocation>
</comment>
<name>A0A4Q4ZFD6_9ACTN</name>
<proteinExistence type="inferred from homology"/>